<dbReference type="Pfam" id="PF25842">
    <property type="entry name" value="NfeD_TM"/>
    <property type="match status" value="1"/>
</dbReference>
<reference evidence="3 4" key="1">
    <citation type="submission" date="2023-10" db="EMBL/GenBank/DDBJ databases">
        <title>Niallia locisalis sp.nov. isolated from a salt pond sample.</title>
        <authorList>
            <person name="Li X.-J."/>
            <person name="Dong L."/>
        </authorList>
    </citation>
    <scope>NUCLEOTIDE SEQUENCE [LARGE SCALE GENOMIC DNA]</scope>
    <source>
        <strain evidence="3 4">DSM 29761</strain>
    </source>
</reference>
<keyword evidence="1" id="KW-0472">Membrane</keyword>
<dbReference type="InterPro" id="IPR012340">
    <property type="entry name" value="NA-bd_OB-fold"/>
</dbReference>
<keyword evidence="1" id="KW-1133">Transmembrane helix</keyword>
<feature type="transmembrane region" description="Helical" evidence="1">
    <location>
        <begin position="7"/>
        <end position="30"/>
    </location>
</feature>
<dbReference type="EMBL" id="CP137640">
    <property type="protein sequence ID" value="WVX79036.1"/>
    <property type="molecule type" value="Genomic_DNA"/>
</dbReference>
<feature type="domain" description="Membrane protein NfeD2 N-terminal transmembrane" evidence="2">
    <location>
        <begin position="1"/>
        <end position="95"/>
    </location>
</feature>
<sequence length="169" mass="18301">MVVSIETIYLIALIISGISILLYMLFGDFLDAAGDIFNPTLILAFITIASASGYLFEQYSSLNSILIFFLSCVIAFIIDTCLNIFVLIPISLAEESLAYTEQSLKGRVGKVITSIPKDGYGEVLIENASGRIAKPAAGLKNEAIQEGKAVIIVSIKNGVLYVSLYDDLY</sequence>
<protein>
    <submittedName>
        <fullName evidence="3">NfeD family protein</fullName>
    </submittedName>
</protein>
<accession>A0ABZ2C7R1</accession>
<organism evidence="3 4">
    <name type="scientific">Niallia oryzisoli</name>
    <dbReference type="NCBI Taxonomy" id="1737571"/>
    <lineage>
        <taxon>Bacteria</taxon>
        <taxon>Bacillati</taxon>
        <taxon>Bacillota</taxon>
        <taxon>Bacilli</taxon>
        <taxon>Bacillales</taxon>
        <taxon>Bacillaceae</taxon>
        <taxon>Niallia</taxon>
    </lineage>
</organism>
<evidence type="ECO:0000259" key="2">
    <source>
        <dbReference type="Pfam" id="PF25842"/>
    </source>
</evidence>
<feature type="transmembrane region" description="Helical" evidence="1">
    <location>
        <begin position="65"/>
        <end position="88"/>
    </location>
</feature>
<evidence type="ECO:0000313" key="3">
    <source>
        <dbReference type="EMBL" id="WVX79036.1"/>
    </source>
</evidence>
<name>A0ABZ2C7R1_9BACI</name>
<dbReference type="RefSeq" id="WP_338447970.1">
    <property type="nucleotide sequence ID" value="NZ_CP137640.1"/>
</dbReference>
<feature type="transmembrane region" description="Helical" evidence="1">
    <location>
        <begin position="36"/>
        <end position="56"/>
    </location>
</feature>
<dbReference type="Proteomes" id="UP001357223">
    <property type="component" value="Chromosome"/>
</dbReference>
<dbReference type="InterPro" id="IPR058653">
    <property type="entry name" value="NfeD2_TM"/>
</dbReference>
<keyword evidence="4" id="KW-1185">Reference proteome</keyword>
<dbReference type="Gene3D" id="2.40.50.140">
    <property type="entry name" value="Nucleic acid-binding proteins"/>
    <property type="match status" value="1"/>
</dbReference>
<evidence type="ECO:0000313" key="4">
    <source>
        <dbReference type="Proteomes" id="UP001357223"/>
    </source>
</evidence>
<keyword evidence="1" id="KW-0812">Transmembrane</keyword>
<gene>
    <name evidence="3" type="ORF">R4Z09_17165</name>
</gene>
<evidence type="ECO:0000256" key="1">
    <source>
        <dbReference type="SAM" id="Phobius"/>
    </source>
</evidence>
<proteinExistence type="predicted"/>